<keyword evidence="2" id="KW-1185">Reference proteome</keyword>
<proteinExistence type="predicted"/>
<dbReference type="AlphaFoldDB" id="E9DJQ3"/>
<reference evidence="2" key="2">
    <citation type="submission" date="2010-03" db="EMBL/GenBank/DDBJ databases">
        <title>The genome sequence of Coccidioides posadasii strain Silveira.</title>
        <authorList>
            <consortium name="The Broad Institute Genome Sequencing Center for Infectious Disease"/>
            <person name="Neafsey D."/>
            <person name="Orbach M."/>
            <person name="Henn M.R."/>
            <person name="Cole G.T."/>
            <person name="Galgiani J."/>
            <person name="Gardner M.J."/>
            <person name="Kirkland T.N."/>
            <person name="Taylor J.W."/>
            <person name="Young S.K."/>
            <person name="Zeng Q."/>
            <person name="Koehrsen M."/>
            <person name="Alvarado L."/>
            <person name="Berlin A."/>
            <person name="Borenstein D."/>
            <person name="Chapman S.B."/>
            <person name="Chen Z."/>
            <person name="Engels R."/>
            <person name="Freedman E."/>
            <person name="Gellesch M."/>
            <person name="Goldberg J."/>
            <person name="Griggs A."/>
            <person name="Gujja S."/>
            <person name="Heilman E."/>
            <person name="Heiman D."/>
            <person name="Howarth C."/>
            <person name="Jen D."/>
            <person name="Larson L."/>
            <person name="Mehta T."/>
            <person name="Neiman D."/>
            <person name="Park D."/>
            <person name="Pearson M."/>
            <person name="Richards J."/>
            <person name="Roberts A."/>
            <person name="Saif S."/>
            <person name="Shea T."/>
            <person name="Shenoy N."/>
            <person name="Sisk P."/>
            <person name="Stolte C."/>
            <person name="Sykes S."/>
            <person name="Walk T."/>
            <person name="White J."/>
            <person name="Yandava C."/>
            <person name="Haas B."/>
            <person name="Nusbaum C."/>
            <person name="Birren B."/>
        </authorList>
    </citation>
    <scope>NUCLEOTIDE SEQUENCE [LARGE SCALE GENOMIC DNA]</scope>
    <source>
        <strain evidence="2">RMSCC 757 / Silveira</strain>
    </source>
</reference>
<reference evidence="2" key="1">
    <citation type="journal article" date="2010" name="Genome Res.">
        <title>Population genomic sequencing of Coccidioides fungi reveals recent hybridization and transposon control.</title>
        <authorList>
            <person name="Neafsey D.E."/>
            <person name="Barker B.M."/>
            <person name="Sharpton T.J."/>
            <person name="Stajich J.E."/>
            <person name="Park D.J."/>
            <person name="Whiston E."/>
            <person name="Hung C.-Y."/>
            <person name="McMahan C."/>
            <person name="White J."/>
            <person name="Sykes S."/>
            <person name="Heiman D."/>
            <person name="Young S."/>
            <person name="Zeng Q."/>
            <person name="Abouelleil A."/>
            <person name="Aftuck L."/>
            <person name="Bessette D."/>
            <person name="Brown A."/>
            <person name="FitzGerald M."/>
            <person name="Lui A."/>
            <person name="Macdonald J.P."/>
            <person name="Priest M."/>
            <person name="Orbach M.J."/>
            <person name="Galgiani J.N."/>
            <person name="Kirkland T.N."/>
            <person name="Cole G.T."/>
            <person name="Birren B.W."/>
            <person name="Henn M.R."/>
            <person name="Taylor J.W."/>
            <person name="Rounsley S.D."/>
        </authorList>
    </citation>
    <scope>NUCLEOTIDE SEQUENCE [LARGE SCALE GENOMIC DNA]</scope>
    <source>
        <strain evidence="2">RMSCC 757 / Silveira</strain>
    </source>
</reference>
<protein>
    <submittedName>
        <fullName evidence="1">Uncharacterized protein</fullName>
    </submittedName>
</protein>
<gene>
    <name evidence="1" type="ORF">CPSG_10042</name>
</gene>
<evidence type="ECO:0000313" key="2">
    <source>
        <dbReference type="Proteomes" id="UP000002497"/>
    </source>
</evidence>
<name>E9DJQ3_COCPS</name>
<dbReference type="VEuPathDB" id="FungiDB:CPSG_10042"/>
<evidence type="ECO:0000313" key="1">
    <source>
        <dbReference type="EMBL" id="EFW13361.1"/>
    </source>
</evidence>
<sequence length="156" mass="17558">MGNGILSRSRIPAYLKSLPKMLLIADAEHLEHLKISDDDDDNKDSVKNTGETLFKLNYTFNTTGAKASDYLTACSDLNVNSDNPIVANLTLKSWQVTEVAWKLTQELSPVRDEILANKVRLEKTAQYCTLILKVKEQNILSSREITDDTLKKFIVN</sequence>
<organism evidence="2">
    <name type="scientific">Coccidioides posadasii (strain RMSCC 757 / Silveira)</name>
    <name type="common">Valley fever fungus</name>
    <dbReference type="NCBI Taxonomy" id="443226"/>
    <lineage>
        <taxon>Eukaryota</taxon>
        <taxon>Fungi</taxon>
        <taxon>Dikarya</taxon>
        <taxon>Ascomycota</taxon>
        <taxon>Pezizomycotina</taxon>
        <taxon>Eurotiomycetes</taxon>
        <taxon>Eurotiomycetidae</taxon>
        <taxon>Onygenales</taxon>
        <taxon>Onygenaceae</taxon>
        <taxon>Coccidioides</taxon>
    </lineage>
</organism>
<dbReference type="HOGENOM" id="CLU_1686407_0_0_1"/>
<dbReference type="Proteomes" id="UP000002497">
    <property type="component" value="Unassembled WGS sequence"/>
</dbReference>
<dbReference type="VEuPathDB" id="FungiDB:D8B26_000581"/>
<accession>E9DJQ3</accession>
<dbReference type="EMBL" id="GL636521">
    <property type="protein sequence ID" value="EFW13361.1"/>
    <property type="molecule type" value="Genomic_DNA"/>
</dbReference>